<gene>
    <name evidence="1" type="ORF">DK182_06470</name>
</gene>
<reference evidence="1 2" key="1">
    <citation type="submission" date="2018-05" db="EMBL/GenBank/DDBJ databases">
        <title>Complete genome sequences of Streptococcus sobrinus.</title>
        <authorList>
            <person name="Sales M."/>
            <person name="Jensen P.A."/>
        </authorList>
    </citation>
    <scope>NUCLEOTIDE SEQUENCE [LARGE SCALE GENOMIC DNA]</scope>
    <source>
        <strain evidence="1 2">SL1</strain>
    </source>
</reference>
<organism evidence="1 2">
    <name type="scientific">Streptococcus sobrinus</name>
    <dbReference type="NCBI Taxonomy" id="1310"/>
    <lineage>
        <taxon>Bacteria</taxon>
        <taxon>Bacillati</taxon>
        <taxon>Bacillota</taxon>
        <taxon>Bacilli</taxon>
        <taxon>Lactobacillales</taxon>
        <taxon>Streptococcaceae</taxon>
        <taxon>Streptococcus</taxon>
    </lineage>
</organism>
<dbReference type="Proteomes" id="UP000245369">
    <property type="component" value="Chromosome"/>
</dbReference>
<proteinExistence type="predicted"/>
<dbReference type="GeneID" id="93924155"/>
<name>A0ABN5LTA3_9STRE</name>
<dbReference type="RefSeq" id="WP_002961964.1">
    <property type="nucleotide sequence ID" value="NZ_CP029490.1"/>
</dbReference>
<protein>
    <recommendedName>
        <fullName evidence="3">Transposase</fullName>
    </recommendedName>
</protein>
<evidence type="ECO:0000313" key="2">
    <source>
        <dbReference type="Proteomes" id="UP000245369"/>
    </source>
</evidence>
<dbReference type="Pfam" id="PF24727">
    <property type="entry name" value="DUF7679"/>
    <property type="match status" value="1"/>
</dbReference>
<evidence type="ECO:0000313" key="1">
    <source>
        <dbReference type="EMBL" id="AWN21014.1"/>
    </source>
</evidence>
<accession>A0ABN5LTA3</accession>
<keyword evidence="2" id="KW-1185">Reference proteome</keyword>
<sequence length="146" mass="18479">MAKRKKIFYVQVEFLNGKRWHYQLPRDLQKPMRLYFHEHPDDWKNLLYGALINVPTDVYKESNSYQPLMHLARVRKLYYRYEEQYWRTRGQFLTRENWQTAGLRHFKESIRFLRHDFSRRNKLIITLDYCRWRFRYRKVLEKNQKA</sequence>
<dbReference type="EMBL" id="CP029490">
    <property type="protein sequence ID" value="AWN21014.1"/>
    <property type="molecule type" value="Genomic_DNA"/>
</dbReference>
<dbReference type="InterPro" id="IPR056096">
    <property type="entry name" value="DUF7679"/>
</dbReference>
<evidence type="ECO:0008006" key="3">
    <source>
        <dbReference type="Google" id="ProtNLM"/>
    </source>
</evidence>